<dbReference type="SUPFAM" id="SSF50475">
    <property type="entry name" value="FMN-binding split barrel"/>
    <property type="match status" value="1"/>
</dbReference>
<evidence type="ECO:0000313" key="1">
    <source>
        <dbReference type="EMBL" id="KAF2862081.1"/>
    </source>
</evidence>
<reference evidence="1" key="1">
    <citation type="journal article" date="2020" name="Stud. Mycol.">
        <title>101 Dothideomycetes genomes: a test case for predicting lifestyles and emergence of pathogens.</title>
        <authorList>
            <person name="Haridas S."/>
            <person name="Albert R."/>
            <person name="Binder M."/>
            <person name="Bloem J."/>
            <person name="Labutti K."/>
            <person name="Salamov A."/>
            <person name="Andreopoulos B."/>
            <person name="Baker S."/>
            <person name="Barry K."/>
            <person name="Bills G."/>
            <person name="Bluhm B."/>
            <person name="Cannon C."/>
            <person name="Castanera R."/>
            <person name="Culley D."/>
            <person name="Daum C."/>
            <person name="Ezra D."/>
            <person name="Gonzalez J."/>
            <person name="Henrissat B."/>
            <person name="Kuo A."/>
            <person name="Liang C."/>
            <person name="Lipzen A."/>
            <person name="Lutzoni F."/>
            <person name="Magnuson J."/>
            <person name="Mondo S."/>
            <person name="Nolan M."/>
            <person name="Ohm R."/>
            <person name="Pangilinan J."/>
            <person name="Park H.-J."/>
            <person name="Ramirez L."/>
            <person name="Alfaro M."/>
            <person name="Sun H."/>
            <person name="Tritt A."/>
            <person name="Yoshinaga Y."/>
            <person name="Zwiers L.-H."/>
            <person name="Turgeon B."/>
            <person name="Goodwin S."/>
            <person name="Spatafora J."/>
            <person name="Crous P."/>
            <person name="Grigoriev I."/>
        </authorList>
    </citation>
    <scope>NUCLEOTIDE SEQUENCE</scope>
    <source>
        <strain evidence="1">CBS 480.64</strain>
    </source>
</reference>
<name>A0A6A7C3I9_9PEZI</name>
<dbReference type="Pfam" id="PF12900">
    <property type="entry name" value="Pyridox_ox_2"/>
    <property type="match status" value="1"/>
</dbReference>
<sequence>MASYPVDPRSKGNRLAKRTKYDVQTIHSIVNECPILHVSFNSDESEFPTILPMLGAMGCLNGDGDEEGEEYLYLHGSSTARLFKLGSSIPLCISATILDGYVLAYTPFHNSCNYRSAILFGRAEMVGDNEERLRALRLITNNTVPNRWENSRGEMTNAEMTATAVLKVNIETASHKVRNGGPGDDKADLVNDELTTKTFVGVVPAYLTLADPVAAEYNKLKQVPEYLKDWVADTNSTNEQKAIDAMEEN</sequence>
<dbReference type="EMBL" id="MU005968">
    <property type="protein sequence ID" value="KAF2862081.1"/>
    <property type="molecule type" value="Genomic_DNA"/>
</dbReference>
<dbReference type="OrthoDB" id="444432at2759"/>
<evidence type="ECO:0008006" key="3">
    <source>
        <dbReference type="Google" id="ProtNLM"/>
    </source>
</evidence>
<dbReference type="PANTHER" id="PTHR34071">
    <property type="entry name" value="5-NITROIMIDAZOLE ANTIBIOTICS RESISTANCE PROTEIN, NIMA-FAMILY-RELATED PROTEIN-RELATED"/>
    <property type="match status" value="1"/>
</dbReference>
<gene>
    <name evidence="1" type="ORF">K470DRAFT_298869</name>
</gene>
<dbReference type="InterPro" id="IPR024747">
    <property type="entry name" value="Pyridox_Oxase-rel"/>
</dbReference>
<accession>A0A6A7C3I9</accession>
<dbReference type="Proteomes" id="UP000799421">
    <property type="component" value="Unassembled WGS sequence"/>
</dbReference>
<dbReference type="AlphaFoldDB" id="A0A6A7C3I9"/>
<keyword evidence="2" id="KW-1185">Reference proteome</keyword>
<proteinExistence type="predicted"/>
<dbReference type="Gene3D" id="2.30.110.10">
    <property type="entry name" value="Electron Transport, Fmn-binding Protein, Chain A"/>
    <property type="match status" value="1"/>
</dbReference>
<protein>
    <recommendedName>
        <fullName evidence="3">5-nitroimidazole antibiotic resistance protein</fullName>
    </recommendedName>
</protein>
<evidence type="ECO:0000313" key="2">
    <source>
        <dbReference type="Proteomes" id="UP000799421"/>
    </source>
</evidence>
<dbReference type="InterPro" id="IPR012349">
    <property type="entry name" value="Split_barrel_FMN-bd"/>
</dbReference>
<organism evidence="1 2">
    <name type="scientific">Piedraia hortae CBS 480.64</name>
    <dbReference type="NCBI Taxonomy" id="1314780"/>
    <lineage>
        <taxon>Eukaryota</taxon>
        <taxon>Fungi</taxon>
        <taxon>Dikarya</taxon>
        <taxon>Ascomycota</taxon>
        <taxon>Pezizomycotina</taxon>
        <taxon>Dothideomycetes</taxon>
        <taxon>Dothideomycetidae</taxon>
        <taxon>Capnodiales</taxon>
        <taxon>Piedraiaceae</taxon>
        <taxon>Piedraia</taxon>
    </lineage>
</organism>
<dbReference type="PANTHER" id="PTHR34071:SF2">
    <property type="entry name" value="FLAVIN-NUCLEOTIDE-BINDING PROTEIN"/>
    <property type="match status" value="1"/>
</dbReference>